<organism evidence="3 6">
    <name type="scientific">Neoroseomonas oryzicola</name>
    <dbReference type="NCBI Taxonomy" id="535904"/>
    <lineage>
        <taxon>Bacteria</taxon>
        <taxon>Pseudomonadati</taxon>
        <taxon>Pseudomonadota</taxon>
        <taxon>Alphaproteobacteria</taxon>
        <taxon>Acetobacterales</taxon>
        <taxon>Acetobacteraceae</taxon>
        <taxon>Neoroseomonas</taxon>
    </lineage>
</organism>
<dbReference type="AlphaFoldDB" id="A0A9X9WNM7"/>
<dbReference type="InterPro" id="IPR011010">
    <property type="entry name" value="DNA_brk_join_enz"/>
</dbReference>
<dbReference type="RefSeq" id="WP_168044171.1">
    <property type="nucleotide sequence ID" value="NZ_JAAEDK010000071.1"/>
</dbReference>
<gene>
    <name evidence="4" type="ORF">GWK15_24830</name>
    <name evidence="3" type="ORF">GXW75_21970</name>
</gene>
<evidence type="ECO:0000313" key="6">
    <source>
        <dbReference type="Proteomes" id="UP001138708"/>
    </source>
</evidence>
<dbReference type="PROSITE" id="PS51898">
    <property type="entry name" value="TYR_RECOMBINASE"/>
    <property type="match status" value="1"/>
</dbReference>
<dbReference type="Pfam" id="PF00589">
    <property type="entry name" value="Phage_integrase"/>
    <property type="match status" value="1"/>
</dbReference>
<evidence type="ECO:0000313" key="4">
    <source>
        <dbReference type="EMBL" id="NKE20203.1"/>
    </source>
</evidence>
<reference evidence="3" key="1">
    <citation type="submission" date="2020-01" db="EMBL/GenBank/DDBJ databases">
        <authorList>
            <person name="Rat A."/>
        </authorList>
    </citation>
    <scope>NUCLEOTIDE SEQUENCE</scope>
    <source>
        <strain evidence="3">LMG 31161</strain>
    </source>
</reference>
<dbReference type="InterPro" id="IPR013762">
    <property type="entry name" value="Integrase-like_cat_sf"/>
</dbReference>
<dbReference type="EMBL" id="JAAVUP010000023">
    <property type="protein sequence ID" value="NKE20203.1"/>
    <property type="molecule type" value="Genomic_DNA"/>
</dbReference>
<sequence>MTHMPDPQTLLAPPPSDFSLANLRAVVLRDEALPERRRALMASAINTAGRALRRPIETIPADPVRLRPLLDPVTPAMARLTAGSWSNVRSMLAAALARVTPGFLPQRFDLAPSPVWQALLDRVRPDRDALFLLGRFGRWATQLGIEPEAVDDAVLERYREALVHRSLTSEPAKILRKTIRVWNAALARSEDGEAAPLALPNSKARYSLPWDTYPPSLLTEIERWLDRLGRDPFADRDFRALRPASIRSRHKYLALYLGALVEAGQDPAAMTSLAGAVTVENARAALRIIYARQGERRTQHIAGIAGVALMIARHWLALPHQDCETLRRLARNLRPEHEGLAPRNEARLAQVNEPRRLDMVLALPNTLAGRVRRAGPPTVTLAQTFQTAVAIELFLMTGLRIANVTELEIGRTLLLRERGGIDILVPRESVKNRTPFTADLPWVSARLLREYLKVYRPLLGDAASPWLFPGARPGTHKSTGALRDQVTKAMAGVAGVAWHPHLFRHLLAHLELSENPGADALVTRALGHKRADTTRAHYSGFQTKSAIRQHDELVLRRRAGMQAGRKGRC</sequence>
<comment type="caution">
    <text evidence="3">The sequence shown here is derived from an EMBL/GenBank/DDBJ whole genome shotgun (WGS) entry which is preliminary data.</text>
</comment>
<keyword evidence="5" id="KW-1185">Reference proteome</keyword>
<dbReference type="Proteomes" id="UP001138708">
    <property type="component" value="Unassembled WGS sequence"/>
</dbReference>
<dbReference type="InterPro" id="IPR002104">
    <property type="entry name" value="Integrase_catalytic"/>
</dbReference>
<dbReference type="Proteomes" id="UP000746741">
    <property type="component" value="Unassembled WGS sequence"/>
</dbReference>
<proteinExistence type="predicted"/>
<protein>
    <submittedName>
        <fullName evidence="3">Tyrosine-type recombinase/integrase</fullName>
    </submittedName>
</protein>
<keyword evidence="1" id="KW-0233">DNA recombination</keyword>
<accession>A0A9X9WNM7</accession>
<name>A0A9X9WNM7_9PROT</name>
<dbReference type="Gene3D" id="1.10.443.10">
    <property type="entry name" value="Intergrase catalytic core"/>
    <property type="match status" value="1"/>
</dbReference>
<reference evidence="4 5" key="2">
    <citation type="submission" date="2020-02" db="EMBL/GenBank/DDBJ databases">
        <authorList>
            <person name="Sun Q."/>
            <person name="Inoue M."/>
        </authorList>
    </citation>
    <scope>NUCLEOTIDE SEQUENCE [LARGE SCALE GENOMIC DNA]</scope>
    <source>
        <strain evidence="4 5">KCTC 22478</strain>
    </source>
</reference>
<evidence type="ECO:0000313" key="3">
    <source>
        <dbReference type="EMBL" id="MBR0661937.1"/>
    </source>
</evidence>
<dbReference type="SUPFAM" id="SSF56349">
    <property type="entry name" value="DNA breaking-rejoining enzymes"/>
    <property type="match status" value="1"/>
</dbReference>
<dbReference type="GO" id="GO:0015074">
    <property type="term" value="P:DNA integration"/>
    <property type="evidence" value="ECO:0007669"/>
    <property type="project" value="InterPro"/>
</dbReference>
<reference evidence="3" key="3">
    <citation type="journal article" date="2021" name="Syst. Appl. Microbiol.">
        <title>Roseomonas hellenica sp. nov., isolated from roots of wild-growing Alkanna tinctoria.</title>
        <authorList>
            <person name="Rat A."/>
            <person name="Naranjo H.D."/>
            <person name="Lebbe L."/>
            <person name="Cnockaert M."/>
            <person name="Krigas N."/>
            <person name="Grigoriadou K."/>
            <person name="Maloupa E."/>
            <person name="Willems A."/>
        </authorList>
    </citation>
    <scope>NUCLEOTIDE SEQUENCE</scope>
    <source>
        <strain evidence="3">LMG 31161</strain>
    </source>
</reference>
<evidence type="ECO:0000259" key="2">
    <source>
        <dbReference type="PROSITE" id="PS51898"/>
    </source>
</evidence>
<evidence type="ECO:0000256" key="1">
    <source>
        <dbReference type="ARBA" id="ARBA00023172"/>
    </source>
</evidence>
<feature type="domain" description="Tyr recombinase" evidence="2">
    <location>
        <begin position="347"/>
        <end position="552"/>
    </location>
</feature>
<evidence type="ECO:0000313" key="5">
    <source>
        <dbReference type="Proteomes" id="UP000746741"/>
    </source>
</evidence>
<dbReference type="GO" id="GO:0006310">
    <property type="term" value="P:DNA recombination"/>
    <property type="evidence" value="ECO:0007669"/>
    <property type="project" value="UniProtKB-KW"/>
</dbReference>
<dbReference type="EMBL" id="JAAEDK010000071">
    <property type="protein sequence ID" value="MBR0661937.1"/>
    <property type="molecule type" value="Genomic_DNA"/>
</dbReference>
<dbReference type="GO" id="GO:0003677">
    <property type="term" value="F:DNA binding"/>
    <property type="evidence" value="ECO:0007669"/>
    <property type="project" value="InterPro"/>
</dbReference>